<evidence type="ECO:0000256" key="3">
    <source>
        <dbReference type="ARBA" id="ARBA00010767"/>
    </source>
</evidence>
<evidence type="ECO:0000256" key="7">
    <source>
        <dbReference type="ARBA" id="ARBA00023273"/>
    </source>
</evidence>
<feature type="compositionally biased region" description="Basic and acidic residues" evidence="10">
    <location>
        <begin position="712"/>
        <end position="724"/>
    </location>
</feature>
<evidence type="ECO:0000256" key="6">
    <source>
        <dbReference type="ARBA" id="ARBA00023212"/>
    </source>
</evidence>
<protein>
    <recommendedName>
        <fullName evidence="4">Centrosomal protein kizuna</fullName>
    </recommendedName>
    <alternativeName>
        <fullName evidence="9">Polo-like kinase 1 substrate 1</fullName>
    </alternativeName>
</protein>
<feature type="compositionally biased region" description="Acidic residues" evidence="10">
    <location>
        <begin position="658"/>
        <end position="667"/>
    </location>
</feature>
<dbReference type="Proteomes" id="UP001152803">
    <property type="component" value="Unassembled WGS sequence"/>
</dbReference>
<keyword evidence="12" id="KW-1185">Reference proteome</keyword>
<reference evidence="11" key="1">
    <citation type="journal article" date="2023" name="Science">
        <title>Genome structures resolve the early diversification of teleost fishes.</title>
        <authorList>
            <person name="Parey E."/>
            <person name="Louis A."/>
            <person name="Montfort J."/>
            <person name="Bouchez O."/>
            <person name="Roques C."/>
            <person name="Iampietro C."/>
            <person name="Lluch J."/>
            <person name="Castinel A."/>
            <person name="Donnadieu C."/>
            <person name="Desvignes T."/>
            <person name="Floi Bucao C."/>
            <person name="Jouanno E."/>
            <person name="Wen M."/>
            <person name="Mejri S."/>
            <person name="Dirks R."/>
            <person name="Jansen H."/>
            <person name="Henkel C."/>
            <person name="Chen W.J."/>
            <person name="Zahm M."/>
            <person name="Cabau C."/>
            <person name="Klopp C."/>
            <person name="Thompson A.W."/>
            <person name="Robinson-Rechavi M."/>
            <person name="Braasch I."/>
            <person name="Lecointre G."/>
            <person name="Bobe J."/>
            <person name="Postlethwait J.H."/>
            <person name="Berthelot C."/>
            <person name="Roest Crollius H."/>
            <person name="Guiguen Y."/>
        </authorList>
    </citation>
    <scope>NUCLEOTIDE SEQUENCE</scope>
    <source>
        <strain evidence="11">Concon-B</strain>
    </source>
</reference>
<dbReference type="PANTHER" id="PTHR16299:SF2">
    <property type="entry name" value="CENTROSOMAL PROTEIN KIZUNA"/>
    <property type="match status" value="1"/>
</dbReference>
<feature type="region of interest" description="Disordered" evidence="10">
    <location>
        <begin position="187"/>
        <end position="358"/>
    </location>
</feature>
<feature type="compositionally biased region" description="Polar residues" evidence="10">
    <location>
        <begin position="287"/>
        <end position="300"/>
    </location>
</feature>
<sequence length="787" mass="85536">QKSEQHHTPYSWKNECGSVAGFQLSSSPAWLDCLLMLPEEAVLMTTSVNTHPRPRSRSPAMAFCHKEYFEKIGDLQQNMYKSEKRRFQLEKELLAFCTSGKQGSEIKNAKLRCYLKQISERENRAKARNLELLRHMESIELQMKALCFNHSALHQKKGMVLQGPAASNCSSHHAEGLYQPTTIFMGRQTSRSPPVEAEGTRATSIQPFSTEPDGFSCPPEQLESGRLKNRQLSRKGTKGPPHLSDDSSAVADSPARPEDAGIVAGAPASLNSVSPGSRPLVGPEPFSTRTTTYGEETSPTVGVRQEGVRTPPAERVPGGVLDEGVTAGDGECTSRVSSPEFEESGGKRQDALDSESHSLLSLSAEKSVDLTLSSGSDLPLSTSEGKDLAGFQEDSALSSACSLKTSRPGSSTERGDKPTTAADYHHTNAGAGSKDMEESEDGRESRHGKMASTSKAFAPILSLEGFFHLLESIEERLDEREKKVYRISTVSEQHLSYLISLCNGKAGLNEEDLEACGAVALHQLQRLSWNTSKGCLLPQDIVSANWTVAAEESRIRSCLPADGAELWEGWFRHALALRDRDAFTIDGIAKLFAPLLVEEGASYTDEAEALLSVLLEEPIIDSDESSGGLPSCLFDGGKIKAARPVGCRETFTDGQQSGEEDSQEESFVESIPIRETKAYQLLKQSAAQHRPQSPQEDEDEDGLDVFPSGVTHDSHVEKAGKGELARTSSTLFSERRLVGAGKVAKSTVPAVQSKAFWGESDDSNSDIEAALRPQSRGTAVDDFDYYD</sequence>
<dbReference type="EMBL" id="JAFJMO010000001">
    <property type="protein sequence ID" value="KAJ8288710.1"/>
    <property type="molecule type" value="Genomic_DNA"/>
</dbReference>
<keyword evidence="7" id="KW-0966">Cell projection</keyword>
<evidence type="ECO:0000256" key="8">
    <source>
        <dbReference type="ARBA" id="ARBA00024919"/>
    </source>
</evidence>
<feature type="compositionally biased region" description="Polar residues" evidence="10">
    <location>
        <begin position="683"/>
        <end position="694"/>
    </location>
</feature>
<dbReference type="GO" id="GO:0007051">
    <property type="term" value="P:spindle organization"/>
    <property type="evidence" value="ECO:0007669"/>
    <property type="project" value="InterPro"/>
</dbReference>
<evidence type="ECO:0000256" key="9">
    <source>
        <dbReference type="ARBA" id="ARBA00031153"/>
    </source>
</evidence>
<evidence type="ECO:0000313" key="12">
    <source>
        <dbReference type="Proteomes" id="UP001152803"/>
    </source>
</evidence>
<comment type="similarity">
    <text evidence="3">Belongs to the kizuna family.</text>
</comment>
<evidence type="ECO:0000256" key="2">
    <source>
        <dbReference type="ARBA" id="ARBA00004300"/>
    </source>
</evidence>
<feature type="compositionally biased region" description="Polar residues" evidence="10">
    <location>
        <begin position="397"/>
        <end position="412"/>
    </location>
</feature>
<gene>
    <name evidence="11" type="ORF">COCON_G00013690</name>
</gene>
<evidence type="ECO:0000256" key="5">
    <source>
        <dbReference type="ARBA" id="ARBA00022490"/>
    </source>
</evidence>
<feature type="region of interest" description="Disordered" evidence="10">
    <location>
        <begin position="397"/>
        <end position="452"/>
    </location>
</feature>
<dbReference type="InterPro" id="IPR026742">
    <property type="entry name" value="Centrosomal_kizuma"/>
</dbReference>
<evidence type="ECO:0000313" key="11">
    <source>
        <dbReference type="EMBL" id="KAJ8288710.1"/>
    </source>
</evidence>
<name>A0A9Q1E315_CONCO</name>
<feature type="non-terminal residue" evidence="11">
    <location>
        <position position="787"/>
    </location>
</feature>
<dbReference type="OrthoDB" id="8015657at2759"/>
<keyword evidence="5" id="KW-0963">Cytoplasm</keyword>
<evidence type="ECO:0000256" key="10">
    <source>
        <dbReference type="SAM" id="MobiDB-lite"/>
    </source>
</evidence>
<organism evidence="11 12">
    <name type="scientific">Conger conger</name>
    <name type="common">Conger eel</name>
    <name type="synonym">Muraena conger</name>
    <dbReference type="NCBI Taxonomy" id="82655"/>
    <lineage>
        <taxon>Eukaryota</taxon>
        <taxon>Metazoa</taxon>
        <taxon>Chordata</taxon>
        <taxon>Craniata</taxon>
        <taxon>Vertebrata</taxon>
        <taxon>Euteleostomi</taxon>
        <taxon>Actinopterygii</taxon>
        <taxon>Neopterygii</taxon>
        <taxon>Teleostei</taxon>
        <taxon>Anguilliformes</taxon>
        <taxon>Congridae</taxon>
        <taxon>Conger</taxon>
    </lineage>
</organism>
<accession>A0A9Q1E315</accession>
<evidence type="ECO:0000256" key="1">
    <source>
        <dbReference type="ARBA" id="ARBA00004120"/>
    </source>
</evidence>
<dbReference type="AlphaFoldDB" id="A0A9Q1E315"/>
<keyword evidence="6" id="KW-0206">Cytoskeleton</keyword>
<feature type="compositionally biased region" description="Basic and acidic residues" evidence="10">
    <location>
        <begin position="344"/>
        <end position="356"/>
    </location>
</feature>
<dbReference type="PANTHER" id="PTHR16299">
    <property type="entry name" value="CENTROSOMAL PROTEIN KIZUNA"/>
    <property type="match status" value="1"/>
</dbReference>
<dbReference type="GO" id="GO:0005813">
    <property type="term" value="C:centrosome"/>
    <property type="evidence" value="ECO:0007669"/>
    <property type="project" value="UniProtKB-SubCell"/>
</dbReference>
<proteinExistence type="inferred from homology"/>
<feature type="region of interest" description="Disordered" evidence="10">
    <location>
        <begin position="683"/>
        <end position="724"/>
    </location>
</feature>
<evidence type="ECO:0000256" key="4">
    <source>
        <dbReference type="ARBA" id="ARBA00013872"/>
    </source>
</evidence>
<feature type="region of interest" description="Disordered" evidence="10">
    <location>
        <begin position="757"/>
        <end position="787"/>
    </location>
</feature>
<comment type="caution">
    <text evidence="11">The sequence shown here is derived from an EMBL/GenBank/DDBJ whole genome shotgun (WGS) entry which is preliminary data.</text>
</comment>
<feature type="compositionally biased region" description="Basic residues" evidence="10">
    <location>
        <begin position="227"/>
        <end position="237"/>
    </location>
</feature>
<feature type="region of interest" description="Disordered" evidence="10">
    <location>
        <begin position="649"/>
        <end position="669"/>
    </location>
</feature>
<comment type="subcellular location">
    <subcellularLocation>
        <location evidence="1">Cytoplasm</location>
        <location evidence="1">Cytoskeleton</location>
        <location evidence="1">Cilium basal body</location>
    </subcellularLocation>
    <subcellularLocation>
        <location evidence="2">Cytoplasm</location>
        <location evidence="2">Cytoskeleton</location>
        <location evidence="2">Microtubule organizing center</location>
        <location evidence="2">Centrosome</location>
    </subcellularLocation>
</comment>
<comment type="function">
    <text evidence="8">Centrosomal protein required for establishing a robust mitotic centrosome architecture that can endure the forces that converge on the centrosomes during spindle formation. Required for stabilizing the expanded pericentriolar material around the centriole.</text>
</comment>